<organism evidence="2 3">
    <name type="scientific">Blastochloris viridis</name>
    <name type="common">Rhodopseudomonas viridis</name>
    <dbReference type="NCBI Taxonomy" id="1079"/>
    <lineage>
        <taxon>Bacteria</taxon>
        <taxon>Pseudomonadati</taxon>
        <taxon>Pseudomonadota</taxon>
        <taxon>Alphaproteobacteria</taxon>
        <taxon>Hyphomicrobiales</taxon>
        <taxon>Blastochloridaceae</taxon>
        <taxon>Blastochloris</taxon>
    </lineage>
</organism>
<dbReference type="EMBL" id="VAFM01000001">
    <property type="protein sequence ID" value="TKW61767.1"/>
    <property type="molecule type" value="Genomic_DNA"/>
</dbReference>
<protein>
    <submittedName>
        <fullName evidence="2">Uncharacterized protein</fullName>
    </submittedName>
</protein>
<keyword evidence="1" id="KW-0812">Transmembrane</keyword>
<gene>
    <name evidence="2" type="ORF">DI628_03860</name>
</gene>
<dbReference type="Proteomes" id="UP000320948">
    <property type="component" value="Unassembled WGS sequence"/>
</dbReference>
<sequence>MKSILSSLAFFAAFLVLVLVSVNVQRLPEDLLNAVFGISIGLLLMILVILPWMRSLSRRSLFEASNT</sequence>
<evidence type="ECO:0000313" key="3">
    <source>
        <dbReference type="Proteomes" id="UP000320948"/>
    </source>
</evidence>
<keyword evidence="1" id="KW-1133">Transmembrane helix</keyword>
<accession>A0A6N4RDF3</accession>
<reference evidence="2 3" key="1">
    <citation type="journal article" date="2017" name="Nat. Commun.">
        <title>In situ click chemistry generation of cyclooxygenase-2 inhibitors.</title>
        <authorList>
            <person name="Bhardwaj A."/>
            <person name="Kaur J."/>
            <person name="Wuest M."/>
            <person name="Wuest F."/>
        </authorList>
    </citation>
    <scope>NUCLEOTIDE SEQUENCE [LARGE SCALE GENOMIC DNA]</scope>
    <source>
        <strain evidence="2">S2_018_000_R2_106</strain>
    </source>
</reference>
<name>A0A6N4RDF3_BLAVI</name>
<proteinExistence type="predicted"/>
<keyword evidence="1" id="KW-0472">Membrane</keyword>
<evidence type="ECO:0000313" key="2">
    <source>
        <dbReference type="EMBL" id="TKW61767.1"/>
    </source>
</evidence>
<feature type="transmembrane region" description="Helical" evidence="1">
    <location>
        <begin position="34"/>
        <end position="53"/>
    </location>
</feature>
<comment type="caution">
    <text evidence="2">The sequence shown here is derived from an EMBL/GenBank/DDBJ whole genome shotgun (WGS) entry which is preliminary data.</text>
</comment>
<evidence type="ECO:0000256" key="1">
    <source>
        <dbReference type="SAM" id="Phobius"/>
    </source>
</evidence>
<dbReference type="AlphaFoldDB" id="A0A6N4RDF3"/>